<keyword evidence="2" id="KW-1185">Reference proteome</keyword>
<name>A0ACA9Q3N1_9GLOM</name>
<reference evidence="1" key="1">
    <citation type="submission" date="2021-06" db="EMBL/GenBank/DDBJ databases">
        <authorList>
            <person name="Kallberg Y."/>
            <person name="Tangrot J."/>
            <person name="Rosling A."/>
        </authorList>
    </citation>
    <scope>NUCLEOTIDE SEQUENCE</scope>
    <source>
        <strain evidence="1">28 12/20/2015</strain>
    </source>
</reference>
<proteinExistence type="predicted"/>
<comment type="caution">
    <text evidence="1">The sequence shown here is derived from an EMBL/GenBank/DDBJ whole genome shotgun (WGS) entry which is preliminary data.</text>
</comment>
<dbReference type="EMBL" id="CAJVPW010035129">
    <property type="protein sequence ID" value="CAG8735028.1"/>
    <property type="molecule type" value="Genomic_DNA"/>
</dbReference>
<accession>A0ACA9Q3N1</accession>
<organism evidence="1 2">
    <name type="scientific">Cetraspora pellucida</name>
    <dbReference type="NCBI Taxonomy" id="1433469"/>
    <lineage>
        <taxon>Eukaryota</taxon>
        <taxon>Fungi</taxon>
        <taxon>Fungi incertae sedis</taxon>
        <taxon>Mucoromycota</taxon>
        <taxon>Glomeromycotina</taxon>
        <taxon>Glomeromycetes</taxon>
        <taxon>Diversisporales</taxon>
        <taxon>Gigasporaceae</taxon>
        <taxon>Cetraspora</taxon>
    </lineage>
</organism>
<protein>
    <submittedName>
        <fullName evidence="1">2535_t:CDS:1</fullName>
    </submittedName>
</protein>
<dbReference type="Proteomes" id="UP000789366">
    <property type="component" value="Unassembled WGS sequence"/>
</dbReference>
<evidence type="ECO:0000313" key="1">
    <source>
        <dbReference type="EMBL" id="CAG8735028.1"/>
    </source>
</evidence>
<evidence type="ECO:0000313" key="2">
    <source>
        <dbReference type="Proteomes" id="UP000789366"/>
    </source>
</evidence>
<sequence length="120" mass="14097">MENKIEYSDVYPLFNLLDDKLQNRILKASGERMLKARNENLSFSLDKGQKTSYVYNLSKQLSDIPNIMDCQIFTPIMNKNEDVFSSRIKYEYDNSIIVIHHVASKRVRKSRILILILKII</sequence>
<gene>
    <name evidence="1" type="ORF">SPELUC_LOCUS13387</name>
</gene>